<dbReference type="Proteomes" id="UP001630127">
    <property type="component" value="Unassembled WGS sequence"/>
</dbReference>
<organism evidence="1 2">
    <name type="scientific">Cinchona calisaya</name>
    <dbReference type="NCBI Taxonomy" id="153742"/>
    <lineage>
        <taxon>Eukaryota</taxon>
        <taxon>Viridiplantae</taxon>
        <taxon>Streptophyta</taxon>
        <taxon>Embryophyta</taxon>
        <taxon>Tracheophyta</taxon>
        <taxon>Spermatophyta</taxon>
        <taxon>Magnoliopsida</taxon>
        <taxon>eudicotyledons</taxon>
        <taxon>Gunneridae</taxon>
        <taxon>Pentapetalae</taxon>
        <taxon>asterids</taxon>
        <taxon>lamiids</taxon>
        <taxon>Gentianales</taxon>
        <taxon>Rubiaceae</taxon>
        <taxon>Cinchonoideae</taxon>
        <taxon>Cinchoneae</taxon>
        <taxon>Cinchona</taxon>
    </lineage>
</organism>
<name>A0ABD3ADS6_9GENT</name>
<dbReference type="AlphaFoldDB" id="A0ABD3ADS6"/>
<accession>A0ABD3ADS6</accession>
<evidence type="ECO:0000313" key="1">
    <source>
        <dbReference type="EMBL" id="KAL3529887.1"/>
    </source>
</evidence>
<comment type="caution">
    <text evidence="1">The sequence shown here is derived from an EMBL/GenBank/DDBJ whole genome shotgun (WGS) entry which is preliminary data.</text>
</comment>
<protein>
    <submittedName>
        <fullName evidence="1">Uncharacterized protein</fullName>
    </submittedName>
</protein>
<proteinExistence type="predicted"/>
<reference evidence="1 2" key="1">
    <citation type="submission" date="2024-11" db="EMBL/GenBank/DDBJ databases">
        <title>A near-complete genome assembly of Cinchona calisaya.</title>
        <authorList>
            <person name="Lian D.C."/>
            <person name="Zhao X.W."/>
            <person name="Wei L."/>
        </authorList>
    </citation>
    <scope>NUCLEOTIDE SEQUENCE [LARGE SCALE GENOMIC DNA]</scope>
    <source>
        <tissue evidence="1">Nenye</tissue>
    </source>
</reference>
<keyword evidence="2" id="KW-1185">Reference proteome</keyword>
<sequence length="260" mass="29477">MLHWESFIEGKKIDDYCDAAFTKECYQKTYTGMINPVSHEENWLELPNVILTTLLPPPLSTTFKCSICQSYGHNKRTCQRCPVRAKKGSNTGDQMATRREKLGRGMASTGLSGAVLWDHASGNVPVIFSSQGHNPIPNVLGGQTQTNAANVQTNVQIQFQASTSDRSTWLPTISDELKHSMINKETYFKNQSLDFEKLNTEKSCDEELQVGRAKSMFSSTFTNASIEDRDDHDQMHKEKWEFLEQKVVKNSNFQLVKEEK</sequence>
<gene>
    <name evidence="1" type="ORF">ACH5RR_009209</name>
</gene>
<evidence type="ECO:0000313" key="2">
    <source>
        <dbReference type="Proteomes" id="UP001630127"/>
    </source>
</evidence>
<dbReference type="EMBL" id="JBJUIK010000004">
    <property type="protein sequence ID" value="KAL3529887.1"/>
    <property type="molecule type" value="Genomic_DNA"/>
</dbReference>